<protein>
    <submittedName>
        <fullName evidence="1">Uncharacterized protein</fullName>
    </submittedName>
</protein>
<comment type="caution">
    <text evidence="1">The sequence shown here is derived from an EMBL/GenBank/DDBJ whole genome shotgun (WGS) entry which is preliminary data.</text>
</comment>
<dbReference type="RefSeq" id="WP_014221139.1">
    <property type="nucleotide sequence ID" value="NZ_LWBO01000018.1"/>
</dbReference>
<dbReference type="Pfam" id="PF19781">
    <property type="entry name" value="DUF6266"/>
    <property type="match status" value="1"/>
</dbReference>
<dbReference type="InterPro" id="IPR046233">
    <property type="entry name" value="DUF6266"/>
</dbReference>
<sequence>MSYVYRKAITYSSKGFSINYPRVLISHGNLPPAQTAVTKTSPGCITFAWSNDAGSDLTRGFDKAILVVYCEALNKCIHIIGETRRRDEEVMLEVPQFHGYEVQTWLSFISADKRNLADSTHTGALFIT</sequence>
<name>A0ABX3NTR2_9BACT</name>
<accession>A0ABX3NTR2</accession>
<keyword evidence="2" id="KW-1185">Reference proteome</keyword>
<proteinExistence type="predicted"/>
<evidence type="ECO:0000313" key="1">
    <source>
        <dbReference type="EMBL" id="OQP45992.1"/>
    </source>
</evidence>
<evidence type="ECO:0000313" key="2">
    <source>
        <dbReference type="Proteomes" id="UP000192277"/>
    </source>
</evidence>
<gene>
    <name evidence="1" type="ORF">A4D02_32900</name>
</gene>
<dbReference type="EMBL" id="LWBO01000018">
    <property type="protein sequence ID" value="OQP45992.1"/>
    <property type="molecule type" value="Genomic_DNA"/>
</dbReference>
<organism evidence="1 2">
    <name type="scientific">Niastella koreensis</name>
    <dbReference type="NCBI Taxonomy" id="354356"/>
    <lineage>
        <taxon>Bacteria</taxon>
        <taxon>Pseudomonadati</taxon>
        <taxon>Bacteroidota</taxon>
        <taxon>Chitinophagia</taxon>
        <taxon>Chitinophagales</taxon>
        <taxon>Chitinophagaceae</taxon>
        <taxon>Niastella</taxon>
    </lineage>
</organism>
<reference evidence="1 2" key="1">
    <citation type="submission" date="2016-04" db="EMBL/GenBank/DDBJ databases">
        <authorList>
            <person name="Chen L."/>
            <person name="Zhuang W."/>
            <person name="Wang G."/>
        </authorList>
    </citation>
    <scope>NUCLEOTIDE SEQUENCE [LARGE SCALE GENOMIC DNA]</scope>
    <source>
        <strain evidence="2">GR20</strain>
    </source>
</reference>
<dbReference type="Proteomes" id="UP000192277">
    <property type="component" value="Unassembled WGS sequence"/>
</dbReference>